<keyword evidence="3" id="KW-1185">Reference proteome</keyword>
<organism evidence="2 3">
    <name type="scientific">Rhodocollybia butyracea</name>
    <dbReference type="NCBI Taxonomy" id="206335"/>
    <lineage>
        <taxon>Eukaryota</taxon>
        <taxon>Fungi</taxon>
        <taxon>Dikarya</taxon>
        <taxon>Basidiomycota</taxon>
        <taxon>Agaricomycotina</taxon>
        <taxon>Agaricomycetes</taxon>
        <taxon>Agaricomycetidae</taxon>
        <taxon>Agaricales</taxon>
        <taxon>Marasmiineae</taxon>
        <taxon>Omphalotaceae</taxon>
        <taxon>Rhodocollybia</taxon>
    </lineage>
</organism>
<protein>
    <submittedName>
        <fullName evidence="2">Uncharacterized protein</fullName>
    </submittedName>
</protein>
<sequence length="296" mass="33268">MSDYSTTGTDIPRSATSPQPLKALSPNRRAIEVLGQAIQAKEILSMAKVLSNDFEYHDLSPISPLQDSPWAREVASSSTVCTSSLVVQNKEQYLQWYAKGWYDMVYSRTVEVHQRIEAGNFIITDATTEYKLKKSPRVFQSRWLLIYELESPTVDSFSPPSSSAEPEIGTIRRIKGMNHSAKVIQNGILANVDDEVENGRWKGQKLTLKFLNRCCGLTAGAVLGFDDSQLKYSPPKTAPAKRSKEGRQEGTGKDDIIIRSSAKCQDLEKSPPIERGVQKSEREVRGRIYRLLHFFH</sequence>
<name>A0A9P5P556_9AGAR</name>
<feature type="region of interest" description="Disordered" evidence="1">
    <location>
        <begin position="233"/>
        <end position="256"/>
    </location>
</feature>
<evidence type="ECO:0000313" key="2">
    <source>
        <dbReference type="EMBL" id="KAF9025624.1"/>
    </source>
</evidence>
<dbReference type="Proteomes" id="UP000772434">
    <property type="component" value="Unassembled WGS sequence"/>
</dbReference>
<feature type="compositionally biased region" description="Polar residues" evidence="1">
    <location>
        <begin position="1"/>
        <end position="19"/>
    </location>
</feature>
<comment type="caution">
    <text evidence="2">The sequence shown here is derived from an EMBL/GenBank/DDBJ whole genome shotgun (WGS) entry which is preliminary data.</text>
</comment>
<gene>
    <name evidence="2" type="ORF">BDP27DRAFT_1351640</name>
</gene>
<dbReference type="AlphaFoldDB" id="A0A9P5P556"/>
<accession>A0A9P5P556</accession>
<proteinExistence type="predicted"/>
<reference evidence="2" key="1">
    <citation type="submission" date="2020-11" db="EMBL/GenBank/DDBJ databases">
        <authorList>
            <consortium name="DOE Joint Genome Institute"/>
            <person name="Ahrendt S."/>
            <person name="Riley R."/>
            <person name="Andreopoulos W."/>
            <person name="Labutti K."/>
            <person name="Pangilinan J."/>
            <person name="Ruiz-Duenas F.J."/>
            <person name="Barrasa J.M."/>
            <person name="Sanchez-Garcia M."/>
            <person name="Camarero S."/>
            <person name="Miyauchi S."/>
            <person name="Serrano A."/>
            <person name="Linde D."/>
            <person name="Babiker R."/>
            <person name="Drula E."/>
            <person name="Ayuso-Fernandez I."/>
            <person name="Pacheco R."/>
            <person name="Padilla G."/>
            <person name="Ferreira P."/>
            <person name="Barriuso J."/>
            <person name="Kellner H."/>
            <person name="Castanera R."/>
            <person name="Alfaro M."/>
            <person name="Ramirez L."/>
            <person name="Pisabarro A.G."/>
            <person name="Kuo A."/>
            <person name="Tritt A."/>
            <person name="Lipzen A."/>
            <person name="He G."/>
            <person name="Yan M."/>
            <person name="Ng V."/>
            <person name="Cullen D."/>
            <person name="Martin F."/>
            <person name="Rosso M.-N."/>
            <person name="Henrissat B."/>
            <person name="Hibbett D."/>
            <person name="Martinez A.T."/>
            <person name="Grigoriev I.V."/>
        </authorList>
    </citation>
    <scope>NUCLEOTIDE SEQUENCE</scope>
    <source>
        <strain evidence="2">AH 40177</strain>
    </source>
</reference>
<evidence type="ECO:0000313" key="3">
    <source>
        <dbReference type="Proteomes" id="UP000772434"/>
    </source>
</evidence>
<evidence type="ECO:0000256" key="1">
    <source>
        <dbReference type="SAM" id="MobiDB-lite"/>
    </source>
</evidence>
<feature type="compositionally biased region" description="Basic and acidic residues" evidence="1">
    <location>
        <begin position="242"/>
        <end position="256"/>
    </location>
</feature>
<feature type="region of interest" description="Disordered" evidence="1">
    <location>
        <begin position="1"/>
        <end position="22"/>
    </location>
</feature>
<dbReference type="EMBL" id="JADNRY010000856">
    <property type="protein sequence ID" value="KAF9025624.1"/>
    <property type="molecule type" value="Genomic_DNA"/>
</dbReference>